<evidence type="ECO:0000256" key="1">
    <source>
        <dbReference type="ARBA" id="ARBA00001933"/>
    </source>
</evidence>
<feature type="modified residue" description="N6-(pyridoxal phosphate)lysine" evidence="3">
    <location>
        <position position="232"/>
    </location>
</feature>
<dbReference type="Pfam" id="PF01053">
    <property type="entry name" value="Cys_Met_Meta_PP"/>
    <property type="match status" value="1"/>
</dbReference>
<sequence>MAPEKSAVLSFETLAIHADARFTHLESHRDIAPPISLSTTFRHGKAHNNWPPRPSLDAGGDPHAPSTHVYSRYTSPIRDRLEAVIAALEAAVPPNNSGTVPPQAYAVVYGSGLTAVHAMFVHYQPKRIIKSRAGYFGSEAAAQTYQRGRPVSIIYLDQLLKPDGSYSYDSQPGDLVLLESPINATNDLEDLEFWVSRRVPGAFVAVDSTFAPPPLQFPLRHGVDIVMHSTTKYMGGHSDLLGGVLVVKDPKAALGLRSDRSLNGWHPGSLETTLLLRSLRTLPLRVAQQSRTATRLARWLAGAADVRPQDKKALAAVDRVFHTSVKGTRGHEIAGKYMTGGHAACFAVTFKSLHHARLIVQRLKLFANATSLGGVESLAEWRYAVDQTQPKELIRVSVGLESFEDLREDMRQGLEVVEDEVVKLEASGKSKL</sequence>
<evidence type="ECO:0000256" key="4">
    <source>
        <dbReference type="RuleBase" id="RU362118"/>
    </source>
</evidence>
<organism evidence="7 8">
    <name type="scientific">Gonapodya prolifera (strain JEL478)</name>
    <name type="common">Monoblepharis prolifera</name>
    <dbReference type="NCBI Taxonomy" id="1344416"/>
    <lineage>
        <taxon>Eukaryota</taxon>
        <taxon>Fungi</taxon>
        <taxon>Fungi incertae sedis</taxon>
        <taxon>Chytridiomycota</taxon>
        <taxon>Chytridiomycota incertae sedis</taxon>
        <taxon>Monoblepharidomycetes</taxon>
        <taxon>Monoblepharidales</taxon>
        <taxon>Gonapodyaceae</taxon>
        <taxon>Gonapodya</taxon>
    </lineage>
</organism>
<dbReference type="Gene3D" id="3.90.1150.10">
    <property type="entry name" value="Aspartate Aminotransferase, domain 1"/>
    <property type="match status" value="1"/>
</dbReference>
<dbReference type="PANTHER" id="PTHR11808:SF35">
    <property type="entry name" value="CYSTATHIONINE GAMMA-SYNTHASE (AFU_ORTHOLOGUE AFUA_7G01590)"/>
    <property type="match status" value="1"/>
</dbReference>
<dbReference type="InterPro" id="IPR015421">
    <property type="entry name" value="PyrdxlP-dep_Trfase_major"/>
</dbReference>
<comment type="cofactor">
    <cofactor evidence="1 4">
        <name>pyridoxal 5'-phosphate</name>
        <dbReference type="ChEBI" id="CHEBI:597326"/>
    </cofactor>
</comment>
<dbReference type="SUPFAM" id="SSF53383">
    <property type="entry name" value="PLP-dependent transferases"/>
    <property type="match status" value="1"/>
</dbReference>
<feature type="coiled-coil region" evidence="5">
    <location>
        <begin position="400"/>
        <end position="427"/>
    </location>
</feature>
<dbReference type="GO" id="GO:0030170">
    <property type="term" value="F:pyridoxal phosphate binding"/>
    <property type="evidence" value="ECO:0007669"/>
    <property type="project" value="InterPro"/>
</dbReference>
<dbReference type="STRING" id="1344416.A0A139AAP3"/>
<dbReference type="InterPro" id="IPR015424">
    <property type="entry name" value="PyrdxlP-dep_Trfase"/>
</dbReference>
<dbReference type="OrthoDB" id="3512640at2759"/>
<dbReference type="AlphaFoldDB" id="A0A139AAP3"/>
<feature type="region of interest" description="Disordered" evidence="6">
    <location>
        <begin position="42"/>
        <end position="68"/>
    </location>
</feature>
<dbReference type="GO" id="GO:0019346">
    <property type="term" value="P:transsulfuration"/>
    <property type="evidence" value="ECO:0007669"/>
    <property type="project" value="InterPro"/>
</dbReference>
<evidence type="ECO:0000256" key="2">
    <source>
        <dbReference type="ARBA" id="ARBA00022898"/>
    </source>
</evidence>
<evidence type="ECO:0000313" key="7">
    <source>
        <dbReference type="EMBL" id="KXS13453.1"/>
    </source>
</evidence>
<dbReference type="Gene3D" id="3.40.640.10">
    <property type="entry name" value="Type I PLP-dependent aspartate aminotransferase-like (Major domain)"/>
    <property type="match status" value="1"/>
</dbReference>
<dbReference type="InterPro" id="IPR000277">
    <property type="entry name" value="Cys/Met-Metab_PyrdxlP-dep_enz"/>
</dbReference>
<proteinExistence type="inferred from homology"/>
<evidence type="ECO:0000256" key="6">
    <source>
        <dbReference type="SAM" id="MobiDB-lite"/>
    </source>
</evidence>
<dbReference type="Proteomes" id="UP000070544">
    <property type="component" value="Unassembled WGS sequence"/>
</dbReference>
<accession>A0A139AAP3</accession>
<dbReference type="PROSITE" id="PS00868">
    <property type="entry name" value="CYS_MET_METAB_PP"/>
    <property type="match status" value="1"/>
</dbReference>
<dbReference type="EMBL" id="KQ965777">
    <property type="protein sequence ID" value="KXS13453.1"/>
    <property type="molecule type" value="Genomic_DNA"/>
</dbReference>
<keyword evidence="5" id="KW-0175">Coiled coil</keyword>
<evidence type="ECO:0000256" key="3">
    <source>
        <dbReference type="PIRSR" id="PIRSR001434-2"/>
    </source>
</evidence>
<keyword evidence="2 3" id="KW-0663">Pyridoxal phosphate</keyword>
<dbReference type="GO" id="GO:0016846">
    <property type="term" value="F:carbon-sulfur lyase activity"/>
    <property type="evidence" value="ECO:0007669"/>
    <property type="project" value="TreeGrafter"/>
</dbReference>
<keyword evidence="8" id="KW-1185">Reference proteome</keyword>
<comment type="similarity">
    <text evidence="4">Belongs to the trans-sulfuration enzymes family.</text>
</comment>
<reference evidence="7 8" key="1">
    <citation type="journal article" date="2015" name="Genome Biol. Evol.">
        <title>Phylogenomic analyses indicate that early fungi evolved digesting cell walls of algal ancestors of land plants.</title>
        <authorList>
            <person name="Chang Y."/>
            <person name="Wang S."/>
            <person name="Sekimoto S."/>
            <person name="Aerts A.L."/>
            <person name="Choi C."/>
            <person name="Clum A."/>
            <person name="LaButti K.M."/>
            <person name="Lindquist E.A."/>
            <person name="Yee Ngan C."/>
            <person name="Ohm R.A."/>
            <person name="Salamov A.A."/>
            <person name="Grigoriev I.V."/>
            <person name="Spatafora J.W."/>
            <person name="Berbee M.L."/>
        </authorList>
    </citation>
    <scope>NUCLEOTIDE SEQUENCE [LARGE SCALE GENOMIC DNA]</scope>
    <source>
        <strain evidence="7 8">JEL478</strain>
    </source>
</reference>
<dbReference type="InterPro" id="IPR054542">
    <property type="entry name" value="Cys_met_metab_PP"/>
</dbReference>
<dbReference type="GO" id="GO:0005737">
    <property type="term" value="C:cytoplasm"/>
    <property type="evidence" value="ECO:0007669"/>
    <property type="project" value="TreeGrafter"/>
</dbReference>
<evidence type="ECO:0000256" key="5">
    <source>
        <dbReference type="SAM" id="Coils"/>
    </source>
</evidence>
<dbReference type="PIRSF" id="PIRSF001434">
    <property type="entry name" value="CGS"/>
    <property type="match status" value="1"/>
</dbReference>
<dbReference type="InterPro" id="IPR015422">
    <property type="entry name" value="PyrdxlP-dep_Trfase_small"/>
</dbReference>
<dbReference type="PANTHER" id="PTHR11808">
    <property type="entry name" value="TRANS-SULFURATION ENZYME FAMILY MEMBER"/>
    <property type="match status" value="1"/>
</dbReference>
<name>A0A139AAP3_GONPJ</name>
<protein>
    <submittedName>
        <fullName evidence="7">Cystathionine gamma-synthase</fullName>
    </submittedName>
</protein>
<dbReference type="OMA" id="WGADLIM"/>
<evidence type="ECO:0000313" key="8">
    <source>
        <dbReference type="Proteomes" id="UP000070544"/>
    </source>
</evidence>
<gene>
    <name evidence="7" type="ORF">M427DRAFT_45617</name>
</gene>